<keyword evidence="7" id="KW-0805">Transcription regulation</keyword>
<dbReference type="PROSITE" id="PS50042">
    <property type="entry name" value="CNMP_BINDING_3"/>
    <property type="match status" value="1"/>
</dbReference>
<protein>
    <recommendedName>
        <fullName evidence="3">CRP-like protein Clp</fullName>
    </recommendedName>
    <alternativeName>
        <fullName evidence="12">Catabolite activation-like protein</fullName>
    </alternativeName>
</protein>
<evidence type="ECO:0000256" key="10">
    <source>
        <dbReference type="ARBA" id="ARBA00023159"/>
    </source>
</evidence>
<dbReference type="Gene3D" id="1.10.10.10">
    <property type="entry name" value="Winged helix-like DNA-binding domain superfamily/Winged helix DNA-binding domain"/>
    <property type="match status" value="1"/>
</dbReference>
<dbReference type="InterPro" id="IPR050397">
    <property type="entry name" value="Env_Response_Regulators"/>
</dbReference>
<keyword evidence="6" id="KW-0973">c-di-GMP</keyword>
<dbReference type="GO" id="GO:0003677">
    <property type="term" value="F:DNA binding"/>
    <property type="evidence" value="ECO:0007669"/>
    <property type="project" value="UniProtKB-KW"/>
</dbReference>
<proteinExistence type="predicted"/>
<dbReference type="OrthoDB" id="7643467at2"/>
<dbReference type="CDD" id="cd00038">
    <property type="entry name" value="CAP_ED"/>
    <property type="match status" value="1"/>
</dbReference>
<keyword evidence="11" id="KW-0804">Transcription</keyword>
<comment type="caution">
    <text evidence="15">The sequence shown here is derived from an EMBL/GenBank/DDBJ whole genome shotgun (WGS) entry which is preliminary data.</text>
</comment>
<dbReference type="Gene3D" id="2.60.120.10">
    <property type="entry name" value="Jelly Rolls"/>
    <property type="match status" value="1"/>
</dbReference>
<dbReference type="InterPro" id="IPR018490">
    <property type="entry name" value="cNMP-bd_dom_sf"/>
</dbReference>
<dbReference type="AlphaFoldDB" id="A0A328P5M3"/>
<comment type="subcellular location">
    <subcellularLocation>
        <location evidence="1">Cytoplasm</location>
    </subcellularLocation>
</comment>
<evidence type="ECO:0000313" key="15">
    <source>
        <dbReference type="EMBL" id="RAO76316.1"/>
    </source>
</evidence>
<keyword evidence="4" id="KW-0678">Repressor</keyword>
<accession>A0A328P5M3</accession>
<dbReference type="PANTHER" id="PTHR24567">
    <property type="entry name" value="CRP FAMILY TRANSCRIPTIONAL REGULATORY PROTEIN"/>
    <property type="match status" value="1"/>
</dbReference>
<dbReference type="PANTHER" id="PTHR24567:SF75">
    <property type="entry name" value="FUMARATE AND NITRATE REDUCTION REGULATORY PROTEIN"/>
    <property type="match status" value="1"/>
</dbReference>
<dbReference type="Pfam" id="PF00027">
    <property type="entry name" value="cNMP_binding"/>
    <property type="match status" value="1"/>
</dbReference>
<feature type="domain" description="HTH crp-type" evidence="14">
    <location>
        <begin position="168"/>
        <end position="241"/>
    </location>
</feature>
<gene>
    <name evidence="15" type="ORF">CA260_11565</name>
</gene>
<dbReference type="Pfam" id="PF13545">
    <property type="entry name" value="HTH_Crp_2"/>
    <property type="match status" value="1"/>
</dbReference>
<keyword evidence="10" id="KW-0010">Activator</keyword>
<comment type="subunit">
    <text evidence="2">Homodimer.</text>
</comment>
<dbReference type="InterPro" id="IPR000595">
    <property type="entry name" value="cNMP-bd_dom"/>
</dbReference>
<keyword evidence="16" id="KW-1185">Reference proteome</keyword>
<dbReference type="Proteomes" id="UP000248926">
    <property type="component" value="Unassembled WGS sequence"/>
</dbReference>
<evidence type="ECO:0000256" key="5">
    <source>
        <dbReference type="ARBA" id="ARBA00022533"/>
    </source>
</evidence>
<dbReference type="EMBL" id="NFZS01000002">
    <property type="protein sequence ID" value="RAO76316.1"/>
    <property type="molecule type" value="Genomic_DNA"/>
</dbReference>
<dbReference type="RefSeq" id="WP_111983260.1">
    <property type="nucleotide sequence ID" value="NZ_NFZS01000002.1"/>
</dbReference>
<keyword evidence="9" id="KW-0238">DNA-binding</keyword>
<dbReference type="SUPFAM" id="SSF46785">
    <property type="entry name" value="Winged helix' DNA-binding domain"/>
    <property type="match status" value="1"/>
</dbReference>
<evidence type="ECO:0000259" key="14">
    <source>
        <dbReference type="PROSITE" id="PS51063"/>
    </source>
</evidence>
<dbReference type="SUPFAM" id="SSF51206">
    <property type="entry name" value="cAMP-binding domain-like"/>
    <property type="match status" value="1"/>
</dbReference>
<evidence type="ECO:0000256" key="3">
    <source>
        <dbReference type="ARBA" id="ARBA00020769"/>
    </source>
</evidence>
<evidence type="ECO:0000256" key="6">
    <source>
        <dbReference type="ARBA" id="ARBA00022636"/>
    </source>
</evidence>
<dbReference type="InterPro" id="IPR012318">
    <property type="entry name" value="HTH_CRP"/>
</dbReference>
<dbReference type="PRINTS" id="PR00034">
    <property type="entry name" value="HTHCRP"/>
</dbReference>
<dbReference type="PROSITE" id="PS51063">
    <property type="entry name" value="HTH_CRP_2"/>
    <property type="match status" value="1"/>
</dbReference>
<dbReference type="GO" id="GO:0003700">
    <property type="term" value="F:DNA-binding transcription factor activity"/>
    <property type="evidence" value="ECO:0007669"/>
    <property type="project" value="TreeGrafter"/>
</dbReference>
<evidence type="ECO:0000259" key="13">
    <source>
        <dbReference type="PROSITE" id="PS50042"/>
    </source>
</evidence>
<dbReference type="FunFam" id="1.10.10.10:FF:000028">
    <property type="entry name" value="Fumarate/nitrate reduction transcriptional regulator Fnr"/>
    <property type="match status" value="1"/>
</dbReference>
<keyword evidence="5" id="KW-0021">Allosteric enzyme</keyword>
<evidence type="ECO:0000256" key="4">
    <source>
        <dbReference type="ARBA" id="ARBA00022491"/>
    </source>
</evidence>
<sequence>MDSTRIETTCAEGQACREAEGGATSFCGSCAFSEACTSSGYGKSDLAALHCLVEHVHAHDAGEHVFRRGESFRALYAVRRGAVKTSLFSRDGREQVLGFYLPGEIIGLNGIYPDCYPCDALTLEKAEFCRFSFPAMSSLASVLPVVQRHLFRLLSKELGMASLLAGEHTADERVAAFLVDLSERYARRGLPFEQYRLPMSRSDIASYLRLAPETVSRVLSRFRQQGWVAVEGRGVKLQHMEALREAGVALRPMQASA</sequence>
<dbReference type="InterPro" id="IPR036388">
    <property type="entry name" value="WH-like_DNA-bd_sf"/>
</dbReference>
<dbReference type="InterPro" id="IPR036390">
    <property type="entry name" value="WH_DNA-bd_sf"/>
</dbReference>
<evidence type="ECO:0000256" key="9">
    <source>
        <dbReference type="ARBA" id="ARBA00023125"/>
    </source>
</evidence>
<keyword evidence="8" id="KW-0843">Virulence</keyword>
<evidence type="ECO:0000256" key="11">
    <source>
        <dbReference type="ARBA" id="ARBA00023163"/>
    </source>
</evidence>
<organism evidence="15 16">
    <name type="scientific">Dyella jiangningensis</name>
    <dbReference type="NCBI Taxonomy" id="1379159"/>
    <lineage>
        <taxon>Bacteria</taxon>
        <taxon>Pseudomonadati</taxon>
        <taxon>Pseudomonadota</taxon>
        <taxon>Gammaproteobacteria</taxon>
        <taxon>Lysobacterales</taxon>
        <taxon>Rhodanobacteraceae</taxon>
        <taxon>Dyella</taxon>
    </lineage>
</organism>
<evidence type="ECO:0000256" key="1">
    <source>
        <dbReference type="ARBA" id="ARBA00004496"/>
    </source>
</evidence>
<evidence type="ECO:0000256" key="7">
    <source>
        <dbReference type="ARBA" id="ARBA00023015"/>
    </source>
</evidence>
<dbReference type="SMART" id="SM00100">
    <property type="entry name" value="cNMP"/>
    <property type="match status" value="1"/>
</dbReference>
<dbReference type="SMART" id="SM00419">
    <property type="entry name" value="HTH_CRP"/>
    <property type="match status" value="1"/>
</dbReference>
<evidence type="ECO:0000313" key="16">
    <source>
        <dbReference type="Proteomes" id="UP000248926"/>
    </source>
</evidence>
<evidence type="ECO:0000256" key="8">
    <source>
        <dbReference type="ARBA" id="ARBA00023026"/>
    </source>
</evidence>
<dbReference type="CDD" id="cd00092">
    <property type="entry name" value="HTH_CRP"/>
    <property type="match status" value="1"/>
</dbReference>
<dbReference type="GO" id="GO:0005829">
    <property type="term" value="C:cytosol"/>
    <property type="evidence" value="ECO:0007669"/>
    <property type="project" value="TreeGrafter"/>
</dbReference>
<dbReference type="GO" id="GO:0003824">
    <property type="term" value="F:catalytic activity"/>
    <property type="evidence" value="ECO:0007669"/>
    <property type="project" value="UniProtKB-KW"/>
</dbReference>
<feature type="domain" description="Cyclic nucleotide-binding" evidence="13">
    <location>
        <begin position="59"/>
        <end position="107"/>
    </location>
</feature>
<name>A0A328P5M3_9GAMM</name>
<evidence type="ECO:0000256" key="12">
    <source>
        <dbReference type="ARBA" id="ARBA00031697"/>
    </source>
</evidence>
<dbReference type="InterPro" id="IPR014710">
    <property type="entry name" value="RmlC-like_jellyroll"/>
</dbReference>
<reference evidence="15 16" key="1">
    <citation type="journal article" date="2018" name="Genet. Mol. Biol.">
        <title>The genome sequence of Dyella jiangningensis FCAV SCS01 from a lignocellulose-decomposing microbial consortium metagenome reveals potential for biotechnological applications.</title>
        <authorList>
            <person name="Desiderato J.G."/>
            <person name="Alvarenga D.O."/>
            <person name="Constancio M.T.L."/>
            <person name="Alves L.M.C."/>
            <person name="Varani A.M."/>
        </authorList>
    </citation>
    <scope>NUCLEOTIDE SEQUENCE [LARGE SCALE GENOMIC DNA]</scope>
    <source>
        <strain evidence="15 16">FCAV SCS01</strain>
    </source>
</reference>
<evidence type="ECO:0000256" key="2">
    <source>
        <dbReference type="ARBA" id="ARBA00011738"/>
    </source>
</evidence>